<reference evidence="2" key="1">
    <citation type="submission" date="2022-09" db="EMBL/GenBank/DDBJ databases">
        <title>Novosphingobium sp. Nov., a polycyclic aromatic hydrocarbon-degrading bacterium isolated form mangrove sediments in HongKong.</title>
        <authorList>
            <person name="Hu Z."/>
        </authorList>
    </citation>
    <scope>NUCLEOTIDE SEQUENCE</scope>
    <source>
        <strain evidence="2">HK4-1</strain>
    </source>
</reference>
<dbReference type="Proteomes" id="UP001165583">
    <property type="component" value="Unassembled WGS sequence"/>
</dbReference>
<dbReference type="EMBL" id="JANZXA010000006">
    <property type="protein sequence ID" value="MCT2400056.1"/>
    <property type="molecule type" value="Genomic_DNA"/>
</dbReference>
<feature type="transmembrane region" description="Helical" evidence="1">
    <location>
        <begin position="42"/>
        <end position="61"/>
    </location>
</feature>
<organism evidence="2 3">
    <name type="scientific">Novosphingobium mangrovi</name>
    <name type="common">ex Huang et al. 2023</name>
    <dbReference type="NCBI Taxonomy" id="2976432"/>
    <lineage>
        <taxon>Bacteria</taxon>
        <taxon>Pseudomonadati</taxon>
        <taxon>Pseudomonadota</taxon>
        <taxon>Alphaproteobacteria</taxon>
        <taxon>Sphingomonadales</taxon>
        <taxon>Sphingomonadaceae</taxon>
        <taxon>Novosphingobium</taxon>
    </lineage>
</organism>
<feature type="transmembrane region" description="Helical" evidence="1">
    <location>
        <begin position="245"/>
        <end position="262"/>
    </location>
</feature>
<protein>
    <submittedName>
        <fullName evidence="2">DUF2569 domain-containing protein</fullName>
    </submittedName>
</protein>
<keyword evidence="3" id="KW-1185">Reference proteome</keyword>
<gene>
    <name evidence="2" type="ORF">NZK81_10875</name>
</gene>
<dbReference type="RefSeq" id="WP_260046154.1">
    <property type="nucleotide sequence ID" value="NZ_JANZXA010000006.1"/>
</dbReference>
<feature type="transmembrane region" description="Helical" evidence="1">
    <location>
        <begin position="172"/>
        <end position="194"/>
    </location>
</feature>
<keyword evidence="1" id="KW-1133">Transmembrane helix</keyword>
<keyword evidence="1" id="KW-0472">Membrane</keyword>
<sequence length="276" mass="30633">MTIPVVFSALGLRMQRIAIKYIESFEYKTQALVRFFHARMDGLILGWIGLMLLASLPRILFPATPVHGMQDLVEVMLPYGCIAIAPILGYRLAAAGFPHAPLLQRGGSRRFNSGKWRQLDPHDARMQADFGPTGFMASLMVGMLLNVPFRAMEFLLAVPAMNSNAPTWGTTIFHIMAADVCLMSFLYMVCFVLALRTIPLFPRMLAIAWGVDIAMQFVIANAVAASPDLPGDVAMAVNDLLHGNVRKVLISITVWLPYLLLSRRVNLTYRQRVAIA</sequence>
<evidence type="ECO:0000313" key="3">
    <source>
        <dbReference type="Proteomes" id="UP001165583"/>
    </source>
</evidence>
<feature type="transmembrane region" description="Helical" evidence="1">
    <location>
        <begin position="206"/>
        <end position="225"/>
    </location>
</feature>
<evidence type="ECO:0000256" key="1">
    <source>
        <dbReference type="SAM" id="Phobius"/>
    </source>
</evidence>
<proteinExistence type="predicted"/>
<feature type="transmembrane region" description="Helical" evidence="1">
    <location>
        <begin position="134"/>
        <end position="152"/>
    </location>
</feature>
<accession>A0ABT2I5H8</accession>
<comment type="caution">
    <text evidence="2">The sequence shown here is derived from an EMBL/GenBank/DDBJ whole genome shotgun (WGS) entry which is preliminary data.</text>
</comment>
<name>A0ABT2I5H8_9SPHN</name>
<keyword evidence="1" id="KW-0812">Transmembrane</keyword>
<evidence type="ECO:0000313" key="2">
    <source>
        <dbReference type="EMBL" id="MCT2400056.1"/>
    </source>
</evidence>
<feature type="transmembrane region" description="Helical" evidence="1">
    <location>
        <begin position="76"/>
        <end position="100"/>
    </location>
</feature>